<evidence type="ECO:0000313" key="7">
    <source>
        <dbReference type="Proteomes" id="UP000177171"/>
    </source>
</evidence>
<organism evidence="6 7">
    <name type="scientific">Candidatus Sungbacteria bacterium RIFCSPLOWO2_12_FULL_41_11</name>
    <dbReference type="NCBI Taxonomy" id="1802286"/>
    <lineage>
        <taxon>Bacteria</taxon>
        <taxon>Candidatus Sungiibacteriota</taxon>
    </lineage>
</organism>
<evidence type="ECO:0000256" key="3">
    <source>
        <dbReference type="ARBA" id="ARBA00022741"/>
    </source>
</evidence>
<evidence type="ECO:0000256" key="1">
    <source>
        <dbReference type="ARBA" id="ARBA00005417"/>
    </source>
</evidence>
<dbReference type="AlphaFoldDB" id="A0A1G2LS35"/>
<dbReference type="PANTHER" id="PTHR42711:SF5">
    <property type="entry name" value="ABC TRANSPORTER ATP-BINDING PROTEIN NATA"/>
    <property type="match status" value="1"/>
</dbReference>
<dbReference type="GO" id="GO:0005524">
    <property type="term" value="F:ATP binding"/>
    <property type="evidence" value="ECO:0007669"/>
    <property type="project" value="UniProtKB-KW"/>
</dbReference>
<keyword evidence="3" id="KW-0547">Nucleotide-binding</keyword>
<evidence type="ECO:0000313" key="6">
    <source>
        <dbReference type="EMBL" id="OHA13601.1"/>
    </source>
</evidence>
<gene>
    <name evidence="6" type="ORF">A3G49_01785</name>
</gene>
<dbReference type="InterPro" id="IPR003593">
    <property type="entry name" value="AAA+_ATPase"/>
</dbReference>
<dbReference type="Pfam" id="PF00005">
    <property type="entry name" value="ABC_tran"/>
    <property type="match status" value="1"/>
</dbReference>
<dbReference type="EMBL" id="MHQY01000022">
    <property type="protein sequence ID" value="OHA13601.1"/>
    <property type="molecule type" value="Genomic_DNA"/>
</dbReference>
<dbReference type="PROSITE" id="PS50893">
    <property type="entry name" value="ABC_TRANSPORTER_2"/>
    <property type="match status" value="1"/>
</dbReference>
<feature type="domain" description="ABC transporter" evidence="5">
    <location>
        <begin position="10"/>
        <end position="239"/>
    </location>
</feature>
<dbReference type="InterPro" id="IPR050763">
    <property type="entry name" value="ABC_transporter_ATP-binding"/>
</dbReference>
<dbReference type="InterPro" id="IPR027417">
    <property type="entry name" value="P-loop_NTPase"/>
</dbReference>
<dbReference type="PANTHER" id="PTHR42711">
    <property type="entry name" value="ABC TRANSPORTER ATP-BINDING PROTEIN"/>
    <property type="match status" value="1"/>
</dbReference>
<accession>A0A1G2LS35</accession>
<evidence type="ECO:0000259" key="5">
    <source>
        <dbReference type="PROSITE" id="PS50893"/>
    </source>
</evidence>
<dbReference type="SUPFAM" id="SSF52540">
    <property type="entry name" value="P-loop containing nucleoside triphosphate hydrolases"/>
    <property type="match status" value="1"/>
</dbReference>
<keyword evidence="2" id="KW-0813">Transport</keyword>
<name>A0A1G2LS35_9BACT</name>
<comment type="caution">
    <text evidence="6">The sequence shown here is derived from an EMBL/GenBank/DDBJ whole genome shotgun (WGS) entry which is preliminary data.</text>
</comment>
<dbReference type="GO" id="GO:0016887">
    <property type="term" value="F:ATP hydrolysis activity"/>
    <property type="evidence" value="ECO:0007669"/>
    <property type="project" value="InterPro"/>
</dbReference>
<evidence type="ECO:0000256" key="2">
    <source>
        <dbReference type="ARBA" id="ARBA00022448"/>
    </source>
</evidence>
<dbReference type="Proteomes" id="UP000177171">
    <property type="component" value="Unassembled WGS sequence"/>
</dbReference>
<dbReference type="InterPro" id="IPR003439">
    <property type="entry name" value="ABC_transporter-like_ATP-bd"/>
</dbReference>
<sequence length="253" mass="27925">MTQSGIEKILEVDNLSKTYGFLRAVDGVSFSIQKGEILGLLGPNGAGKTTIINMIAGLLEKDGGSIKVFGKDFSKNKSEILSRMNFAAAYAQLPGNLKVKENLLIYAMLYDSPNPREAVKNIIADFGLYEFTDKKTGFLSSGEQSRLVLAKALINNPELLLLDEPTASLDPSTSEQVRSRIMNYAKENGASVLWTSHDMCEIEKVCGRVLFLSRGKILLEGHPKELPVRYGKKNLEELFIMIAREPLSINHVT</sequence>
<dbReference type="Gene3D" id="3.40.50.300">
    <property type="entry name" value="P-loop containing nucleotide triphosphate hydrolases"/>
    <property type="match status" value="1"/>
</dbReference>
<dbReference type="PROSITE" id="PS00211">
    <property type="entry name" value="ABC_TRANSPORTER_1"/>
    <property type="match status" value="1"/>
</dbReference>
<keyword evidence="4 6" id="KW-0067">ATP-binding</keyword>
<dbReference type="InterPro" id="IPR017871">
    <property type="entry name" value="ABC_transporter-like_CS"/>
</dbReference>
<comment type="similarity">
    <text evidence="1">Belongs to the ABC transporter superfamily.</text>
</comment>
<proteinExistence type="inferred from homology"/>
<evidence type="ECO:0000256" key="4">
    <source>
        <dbReference type="ARBA" id="ARBA00022840"/>
    </source>
</evidence>
<dbReference type="SMART" id="SM00382">
    <property type="entry name" value="AAA"/>
    <property type="match status" value="1"/>
</dbReference>
<protein>
    <submittedName>
        <fullName evidence="6">ABC transporter ATP-binding protein</fullName>
    </submittedName>
</protein>
<reference evidence="6 7" key="1">
    <citation type="journal article" date="2016" name="Nat. Commun.">
        <title>Thousands of microbial genomes shed light on interconnected biogeochemical processes in an aquifer system.</title>
        <authorList>
            <person name="Anantharaman K."/>
            <person name="Brown C.T."/>
            <person name="Hug L.A."/>
            <person name="Sharon I."/>
            <person name="Castelle C.J."/>
            <person name="Probst A.J."/>
            <person name="Thomas B.C."/>
            <person name="Singh A."/>
            <person name="Wilkins M.J."/>
            <person name="Karaoz U."/>
            <person name="Brodie E.L."/>
            <person name="Williams K.H."/>
            <person name="Hubbard S.S."/>
            <person name="Banfield J.F."/>
        </authorList>
    </citation>
    <scope>NUCLEOTIDE SEQUENCE [LARGE SCALE GENOMIC DNA]</scope>
</reference>